<reference evidence="1" key="1">
    <citation type="journal article" date="2014" name="Front. Microbiol.">
        <title>High frequency of phylogenetically diverse reductive dehalogenase-homologous genes in deep subseafloor sedimentary metagenomes.</title>
        <authorList>
            <person name="Kawai M."/>
            <person name="Futagami T."/>
            <person name="Toyoda A."/>
            <person name="Takaki Y."/>
            <person name="Nishi S."/>
            <person name="Hori S."/>
            <person name="Arai W."/>
            <person name="Tsubouchi T."/>
            <person name="Morono Y."/>
            <person name="Uchiyama I."/>
            <person name="Ito T."/>
            <person name="Fujiyama A."/>
            <person name="Inagaki F."/>
            <person name="Takami H."/>
        </authorList>
    </citation>
    <scope>NUCLEOTIDE SEQUENCE</scope>
    <source>
        <strain evidence="1">Expedition CK06-06</strain>
    </source>
</reference>
<name>X0WVJ6_9ZZZZ</name>
<protein>
    <submittedName>
        <fullName evidence="1">Uncharacterized protein</fullName>
    </submittedName>
</protein>
<comment type="caution">
    <text evidence="1">The sequence shown here is derived from an EMBL/GenBank/DDBJ whole genome shotgun (WGS) entry which is preliminary data.</text>
</comment>
<gene>
    <name evidence="1" type="ORF">S01H1_65166</name>
</gene>
<sequence>DIPDDIWRDGLRTVLESVHRHSSLKPGSRDYLDFVSDYVP</sequence>
<dbReference type="EMBL" id="BARS01043005">
    <property type="protein sequence ID" value="GAG34969.1"/>
    <property type="molecule type" value="Genomic_DNA"/>
</dbReference>
<proteinExistence type="predicted"/>
<evidence type="ECO:0000313" key="1">
    <source>
        <dbReference type="EMBL" id="GAG34969.1"/>
    </source>
</evidence>
<dbReference type="AlphaFoldDB" id="X0WVJ6"/>
<organism evidence="1">
    <name type="scientific">marine sediment metagenome</name>
    <dbReference type="NCBI Taxonomy" id="412755"/>
    <lineage>
        <taxon>unclassified sequences</taxon>
        <taxon>metagenomes</taxon>
        <taxon>ecological metagenomes</taxon>
    </lineage>
</organism>
<feature type="non-terminal residue" evidence="1">
    <location>
        <position position="1"/>
    </location>
</feature>
<accession>X0WVJ6</accession>